<dbReference type="EMBL" id="LR899781">
    <property type="protein sequence ID" value="CAD7242420.1"/>
    <property type="molecule type" value="Genomic_DNA"/>
</dbReference>
<dbReference type="Pfam" id="PF00059">
    <property type="entry name" value="Lectin_C"/>
    <property type="match status" value="1"/>
</dbReference>
<evidence type="ECO:0000259" key="1">
    <source>
        <dbReference type="PROSITE" id="PS50041"/>
    </source>
</evidence>
<feature type="domain" description="C-type lectin" evidence="1">
    <location>
        <begin position="30"/>
        <end position="137"/>
    </location>
</feature>
<dbReference type="EMBL" id="CAJPEV010000264">
    <property type="protein sequence ID" value="CAG0883162.1"/>
    <property type="molecule type" value="Genomic_DNA"/>
</dbReference>
<dbReference type="InterPro" id="IPR050111">
    <property type="entry name" value="C-type_lectin/snaclec_domain"/>
</dbReference>
<evidence type="ECO:0000313" key="2">
    <source>
        <dbReference type="EMBL" id="CAD7242420.1"/>
    </source>
</evidence>
<dbReference type="PANTHER" id="PTHR22803">
    <property type="entry name" value="MANNOSE, PHOSPHOLIPASE, LECTIN RECEPTOR RELATED"/>
    <property type="match status" value="1"/>
</dbReference>
<dbReference type="Gene3D" id="3.10.100.10">
    <property type="entry name" value="Mannose-Binding Protein A, subunit A"/>
    <property type="match status" value="1"/>
</dbReference>
<keyword evidence="3" id="KW-1185">Reference proteome</keyword>
<proteinExistence type="predicted"/>
<dbReference type="InterPro" id="IPR016187">
    <property type="entry name" value="CTDL_fold"/>
</dbReference>
<name>A0A7R9A1C4_9CRUS</name>
<dbReference type="SMART" id="SM00034">
    <property type="entry name" value="CLECT"/>
    <property type="match status" value="1"/>
</dbReference>
<dbReference type="InterPro" id="IPR001304">
    <property type="entry name" value="C-type_lectin-like"/>
</dbReference>
<protein>
    <recommendedName>
        <fullName evidence="1">C-type lectin domain-containing protein</fullName>
    </recommendedName>
</protein>
<reference evidence="2" key="1">
    <citation type="submission" date="2020-11" db="EMBL/GenBank/DDBJ databases">
        <authorList>
            <person name="Tran Van P."/>
        </authorList>
    </citation>
    <scope>NUCLEOTIDE SEQUENCE</scope>
</reference>
<sequence>MSSDSSVTSTGFFAEYYSYLAKCEEGWLGHEGACYSFEEEPKTAPEAQLECEKAGANLASVHSEEEYSFISANAPSSPLWIGLKKHGSRSIWTDGSAFDDVDVSSKFHFEDGFALVSKDQSIRDDLPGDKEYPFVCKKLLKPMSVGSISHQS</sequence>
<evidence type="ECO:0000313" key="3">
    <source>
        <dbReference type="Proteomes" id="UP000677054"/>
    </source>
</evidence>
<dbReference type="SUPFAM" id="SSF56436">
    <property type="entry name" value="C-type lectin-like"/>
    <property type="match status" value="1"/>
</dbReference>
<organism evidence="2">
    <name type="scientific">Darwinula stevensoni</name>
    <dbReference type="NCBI Taxonomy" id="69355"/>
    <lineage>
        <taxon>Eukaryota</taxon>
        <taxon>Metazoa</taxon>
        <taxon>Ecdysozoa</taxon>
        <taxon>Arthropoda</taxon>
        <taxon>Crustacea</taxon>
        <taxon>Oligostraca</taxon>
        <taxon>Ostracoda</taxon>
        <taxon>Podocopa</taxon>
        <taxon>Podocopida</taxon>
        <taxon>Darwinulocopina</taxon>
        <taxon>Darwinuloidea</taxon>
        <taxon>Darwinulidae</taxon>
        <taxon>Darwinula</taxon>
    </lineage>
</organism>
<dbReference type="AlphaFoldDB" id="A0A7R9A1C4"/>
<dbReference type="PROSITE" id="PS50041">
    <property type="entry name" value="C_TYPE_LECTIN_2"/>
    <property type="match status" value="1"/>
</dbReference>
<accession>A0A7R9A1C4</accession>
<dbReference type="InterPro" id="IPR016186">
    <property type="entry name" value="C-type_lectin-like/link_sf"/>
</dbReference>
<dbReference type="OrthoDB" id="6346118at2759"/>
<dbReference type="Proteomes" id="UP000677054">
    <property type="component" value="Unassembled WGS sequence"/>
</dbReference>
<gene>
    <name evidence="2" type="ORF">DSTB1V02_LOCUS2386</name>
</gene>